<dbReference type="OrthoDB" id="5348860at2"/>
<keyword evidence="2" id="KW-1185">Reference proteome</keyword>
<comment type="caution">
    <text evidence="1">The sequence shown here is derived from an EMBL/GenBank/DDBJ whole genome shotgun (WGS) entry which is preliminary data.</text>
</comment>
<dbReference type="Proteomes" id="UP000287527">
    <property type="component" value="Unassembled WGS sequence"/>
</dbReference>
<sequence length="152" mass="16852">MKVPYTLCLLVVLTIISCKKEQKTEPVVEKTQPEQIADSLPKFTVDHNSENSLDWNGAYKGSLPCADCPGIITELTLNIDGTYVLSSQAENKDKTPHVYKGTFTWDESGSIVTLDAEGDHLKFKVQEGCLKMLDKFGEPKQGKGNYILGKKQ</sequence>
<dbReference type="AlphaFoldDB" id="A0A3S3U5J3"/>
<evidence type="ECO:0000313" key="2">
    <source>
        <dbReference type="Proteomes" id="UP000287527"/>
    </source>
</evidence>
<name>A0A3S3U5J3_9FLAO</name>
<accession>A0A3S3U5J3</accession>
<gene>
    <name evidence="1" type="ORF">EPI11_02015</name>
</gene>
<dbReference type="Gene3D" id="2.40.128.640">
    <property type="match status" value="1"/>
</dbReference>
<proteinExistence type="predicted"/>
<dbReference type="Pfam" id="PF04170">
    <property type="entry name" value="NlpE"/>
    <property type="match status" value="1"/>
</dbReference>
<protein>
    <submittedName>
        <fullName evidence="1">Copper resistance protein NlpE</fullName>
    </submittedName>
</protein>
<evidence type="ECO:0000313" key="1">
    <source>
        <dbReference type="EMBL" id="RWX03728.1"/>
    </source>
</evidence>
<organism evidence="1 2">
    <name type="scientific">Flavobacterium cerinum</name>
    <dbReference type="NCBI Taxonomy" id="2502784"/>
    <lineage>
        <taxon>Bacteria</taxon>
        <taxon>Pseudomonadati</taxon>
        <taxon>Bacteroidota</taxon>
        <taxon>Flavobacteriia</taxon>
        <taxon>Flavobacteriales</taxon>
        <taxon>Flavobacteriaceae</taxon>
        <taxon>Flavobacterium</taxon>
    </lineage>
</organism>
<dbReference type="EMBL" id="SBII01000001">
    <property type="protein sequence ID" value="RWX03728.1"/>
    <property type="molecule type" value="Genomic_DNA"/>
</dbReference>
<reference evidence="1 2" key="1">
    <citation type="submission" date="2019-01" db="EMBL/GenBank/DDBJ databases">
        <title>Flavobacterium sp. nov.,isolated from freshwater.</title>
        <authorList>
            <person name="Zhang R."/>
            <person name="Du Z.-J."/>
        </authorList>
    </citation>
    <scope>NUCLEOTIDE SEQUENCE [LARGE SCALE GENOMIC DNA]</scope>
    <source>
        <strain evidence="1 2">1E403</strain>
    </source>
</reference>
<dbReference type="InterPro" id="IPR007298">
    <property type="entry name" value="Cu-R_lipoprotein_NlpE"/>
</dbReference>
<dbReference type="PROSITE" id="PS51257">
    <property type="entry name" value="PROKAR_LIPOPROTEIN"/>
    <property type="match status" value="1"/>
</dbReference>
<dbReference type="RefSeq" id="WP_128388283.1">
    <property type="nucleotide sequence ID" value="NZ_SBII01000001.1"/>
</dbReference>